<keyword evidence="2" id="KW-1185">Reference proteome</keyword>
<dbReference type="AlphaFoldDB" id="A0A2T8HSM3"/>
<reference evidence="1 2" key="1">
    <citation type="submission" date="2018-04" db="EMBL/GenBank/DDBJ databases">
        <title>Pararhodobacter oceanense sp. nov., isolated from marine intertidal sediment.</title>
        <authorList>
            <person name="Wang X.-L."/>
            <person name="Du Z.-J."/>
        </authorList>
    </citation>
    <scope>NUCLEOTIDE SEQUENCE [LARGE SCALE GENOMIC DNA]</scope>
    <source>
        <strain evidence="1 2">AM505</strain>
    </source>
</reference>
<accession>A0A2T8HSM3</accession>
<evidence type="ECO:0000313" key="2">
    <source>
        <dbReference type="Proteomes" id="UP000245911"/>
    </source>
</evidence>
<proteinExistence type="predicted"/>
<evidence type="ECO:0000313" key="1">
    <source>
        <dbReference type="EMBL" id="PVH28302.1"/>
    </source>
</evidence>
<dbReference type="Proteomes" id="UP000245911">
    <property type="component" value="Unassembled WGS sequence"/>
</dbReference>
<organism evidence="1 2">
    <name type="scientific">Pararhodobacter oceanensis</name>
    <dbReference type="NCBI Taxonomy" id="2172121"/>
    <lineage>
        <taxon>Bacteria</taxon>
        <taxon>Pseudomonadati</taxon>
        <taxon>Pseudomonadota</taxon>
        <taxon>Alphaproteobacteria</taxon>
        <taxon>Rhodobacterales</taxon>
        <taxon>Paracoccaceae</taxon>
        <taxon>Pararhodobacter</taxon>
    </lineage>
</organism>
<name>A0A2T8HSM3_9RHOB</name>
<gene>
    <name evidence="1" type="ORF">DDE20_11985</name>
</gene>
<evidence type="ECO:0008006" key="3">
    <source>
        <dbReference type="Google" id="ProtNLM"/>
    </source>
</evidence>
<protein>
    <recommendedName>
        <fullName evidence="3">CHASE3 domain-containing protein</fullName>
    </recommendedName>
</protein>
<sequence>MMFPQTVLIGLTVAVVGYYLQQRAWQHKLQEETRQREFDECMHLIDSLSKAIDLRLYSITHYAALIRRDDLTDSDITGYTDIVKDWMQEFSSFKSKLFHYYGRDRMLTFEQSVHKQIADASGVVLRAQRYGLQRLSTKHKEEFLGIEARVNIARYTAFKFLQDLNDALSNMEVGKSSHYNNIDVGKLDMISRIYLIQRLLGLKS</sequence>
<dbReference type="EMBL" id="QDKM01000005">
    <property type="protein sequence ID" value="PVH28302.1"/>
    <property type="molecule type" value="Genomic_DNA"/>
</dbReference>
<comment type="caution">
    <text evidence="1">The sequence shown here is derived from an EMBL/GenBank/DDBJ whole genome shotgun (WGS) entry which is preliminary data.</text>
</comment>